<dbReference type="Gene3D" id="3.40.50.10400">
    <property type="entry name" value="Hypothetical protein PA1492"/>
    <property type="match status" value="1"/>
</dbReference>
<accession>A0A8S5PJK9</accession>
<dbReference type="InterPro" id="IPR025518">
    <property type="entry name" value="DUF4406"/>
</dbReference>
<protein>
    <submittedName>
        <fullName evidence="1">Nucleoside deoxyribosyltransferase</fullName>
    </submittedName>
</protein>
<organism evidence="1">
    <name type="scientific">Siphoviridae sp. ctcUB23</name>
    <dbReference type="NCBI Taxonomy" id="2825573"/>
    <lineage>
        <taxon>Viruses</taxon>
        <taxon>Duplodnaviria</taxon>
        <taxon>Heunggongvirae</taxon>
        <taxon>Uroviricota</taxon>
        <taxon>Caudoviricetes</taxon>
    </lineage>
</organism>
<name>A0A8S5PJK9_9CAUD</name>
<evidence type="ECO:0000313" key="1">
    <source>
        <dbReference type="EMBL" id="DAE07090.1"/>
    </source>
</evidence>
<dbReference type="Pfam" id="PF14359">
    <property type="entry name" value="DUF4406"/>
    <property type="match status" value="1"/>
</dbReference>
<dbReference type="EMBL" id="BK015445">
    <property type="protein sequence ID" value="DAE07090.1"/>
    <property type="molecule type" value="Genomic_DNA"/>
</dbReference>
<dbReference type="SUPFAM" id="SSF52309">
    <property type="entry name" value="N-(deoxy)ribosyltransferase-like"/>
    <property type="match status" value="1"/>
</dbReference>
<sequence length="119" mass="13661">MKTMKIYISGKISGLPISEVVAKFREAERKIRKFGQTPINPLNNGLPIETEWADQMGKDIALLLRADAIYMLPDWQHSDGATIEYLIARQRRMRIFMAETFDAHVAIEMNKILTHETEA</sequence>
<reference evidence="1" key="1">
    <citation type="journal article" date="2021" name="Proc. Natl. Acad. Sci. U.S.A.">
        <title>A Catalog of Tens of Thousands of Viruses from Human Metagenomes Reveals Hidden Associations with Chronic Diseases.</title>
        <authorList>
            <person name="Tisza M.J."/>
            <person name="Buck C.B."/>
        </authorList>
    </citation>
    <scope>NUCLEOTIDE SEQUENCE</scope>
    <source>
        <strain evidence="1">CtcUB23</strain>
    </source>
</reference>
<proteinExistence type="predicted"/>